<organism evidence="1 2">
    <name type="scientific">Trypanosoma brucei gambiense (strain MHOM/CI/86/DAL972)</name>
    <dbReference type="NCBI Taxonomy" id="679716"/>
    <lineage>
        <taxon>Eukaryota</taxon>
        <taxon>Discoba</taxon>
        <taxon>Euglenozoa</taxon>
        <taxon>Kinetoplastea</taxon>
        <taxon>Metakinetoplastina</taxon>
        <taxon>Trypanosomatida</taxon>
        <taxon>Trypanosomatidae</taxon>
        <taxon>Trypanosoma</taxon>
    </lineage>
</organism>
<gene>
    <name evidence="1" type="ORF">TbgDal_VIII7550</name>
</gene>
<name>C9ZWM3_TRYB9</name>
<evidence type="ECO:0000313" key="1">
    <source>
        <dbReference type="EMBL" id="CBH13812.1"/>
    </source>
</evidence>
<dbReference type="Proteomes" id="UP000002316">
    <property type="component" value="Chromosome 8"/>
</dbReference>
<dbReference type="KEGG" id="tbg:TbgDal_VIII7550"/>
<dbReference type="GeneID" id="23863991"/>
<sequence length="119" mass="13410">MVDANGIGYQQGAVATTFTFPFRHPSYLRERLDTLTYSEMGILKVVGLRRNKISVQSLCVLDGKKILHDLDTTVLAKSVHRQGLPTAAVMEICWWLFRLAQAFCNVQIVCPAYRPLVNL</sequence>
<reference evidence="2" key="1">
    <citation type="journal article" date="2010" name="PLoS Negl. Trop. Dis.">
        <title>The genome sequence of Trypanosoma brucei gambiense, causative agent of chronic human african trypanosomiasis.</title>
        <authorList>
            <person name="Jackson A.P."/>
            <person name="Sanders M."/>
            <person name="Berry A."/>
            <person name="McQuillan J."/>
            <person name="Aslett M.A."/>
            <person name="Quail M.A."/>
            <person name="Chukualim B."/>
            <person name="Capewell P."/>
            <person name="MacLeod A."/>
            <person name="Melville S.E."/>
            <person name="Gibson W."/>
            <person name="Barry J.D."/>
            <person name="Berriman M."/>
            <person name="Hertz-Fowler C."/>
        </authorList>
    </citation>
    <scope>NUCLEOTIDE SEQUENCE [LARGE SCALE GENOMIC DNA]</scope>
    <source>
        <strain evidence="2">MHOM/CI/86/DAL972</strain>
    </source>
</reference>
<dbReference type="AlphaFoldDB" id="C9ZWM3"/>
<accession>C9ZWM3</accession>
<dbReference type="RefSeq" id="XP_011776088.1">
    <property type="nucleotide sequence ID" value="XM_011777786.1"/>
</dbReference>
<evidence type="ECO:0000313" key="2">
    <source>
        <dbReference type="Proteomes" id="UP000002316"/>
    </source>
</evidence>
<proteinExistence type="predicted"/>
<protein>
    <submittedName>
        <fullName evidence="1">Uncharacterized protein</fullName>
    </submittedName>
</protein>
<dbReference type="EMBL" id="FN554971">
    <property type="protein sequence ID" value="CBH13812.1"/>
    <property type="molecule type" value="Genomic_DNA"/>
</dbReference>